<organism evidence="1">
    <name type="scientific">marine sediment metagenome</name>
    <dbReference type="NCBI Taxonomy" id="412755"/>
    <lineage>
        <taxon>unclassified sequences</taxon>
        <taxon>metagenomes</taxon>
        <taxon>ecological metagenomes</taxon>
    </lineage>
</organism>
<dbReference type="AlphaFoldDB" id="X0XIK3"/>
<comment type="caution">
    <text evidence="1">The sequence shown here is derived from an EMBL/GenBank/DDBJ whole genome shotgun (WGS) entry which is preliminary data.</text>
</comment>
<gene>
    <name evidence="1" type="ORF">S01H1_81447</name>
</gene>
<reference evidence="1" key="1">
    <citation type="journal article" date="2014" name="Front. Microbiol.">
        <title>High frequency of phylogenetically diverse reductive dehalogenase-homologous genes in deep subseafloor sedimentary metagenomes.</title>
        <authorList>
            <person name="Kawai M."/>
            <person name="Futagami T."/>
            <person name="Toyoda A."/>
            <person name="Takaki Y."/>
            <person name="Nishi S."/>
            <person name="Hori S."/>
            <person name="Arai W."/>
            <person name="Tsubouchi T."/>
            <person name="Morono Y."/>
            <person name="Uchiyama I."/>
            <person name="Ito T."/>
            <person name="Fujiyama A."/>
            <person name="Inagaki F."/>
            <person name="Takami H."/>
        </authorList>
    </citation>
    <scope>NUCLEOTIDE SEQUENCE</scope>
    <source>
        <strain evidence="1">Expedition CK06-06</strain>
    </source>
</reference>
<feature type="non-terminal residue" evidence="1">
    <location>
        <position position="1"/>
    </location>
</feature>
<proteinExistence type="predicted"/>
<sequence length="45" mass="5104">YTLLMPTPETGPENTNSDPCGHKFMPWVYRGFPDPHYPSPAFYGS</sequence>
<accession>X0XIK3</accession>
<protein>
    <submittedName>
        <fullName evidence="1">Uncharacterized protein</fullName>
    </submittedName>
</protein>
<dbReference type="EMBL" id="BARS01055117">
    <property type="protein sequence ID" value="GAG42970.1"/>
    <property type="molecule type" value="Genomic_DNA"/>
</dbReference>
<evidence type="ECO:0000313" key="1">
    <source>
        <dbReference type="EMBL" id="GAG42970.1"/>
    </source>
</evidence>
<name>X0XIK3_9ZZZZ</name>